<sequence>MFGWMEPDWRNWSSNKRYKPSSGISSESNGITSRG</sequence>
<dbReference type="AlphaFoldDB" id="A0A921QGW9"/>
<evidence type="ECO:0000313" key="3">
    <source>
        <dbReference type="Proteomes" id="UP000807115"/>
    </source>
</evidence>
<organism evidence="2 3">
    <name type="scientific">Sorghum bicolor</name>
    <name type="common">Sorghum</name>
    <name type="synonym">Sorghum vulgare</name>
    <dbReference type="NCBI Taxonomy" id="4558"/>
    <lineage>
        <taxon>Eukaryota</taxon>
        <taxon>Viridiplantae</taxon>
        <taxon>Streptophyta</taxon>
        <taxon>Embryophyta</taxon>
        <taxon>Tracheophyta</taxon>
        <taxon>Spermatophyta</taxon>
        <taxon>Magnoliopsida</taxon>
        <taxon>Liliopsida</taxon>
        <taxon>Poales</taxon>
        <taxon>Poaceae</taxon>
        <taxon>PACMAD clade</taxon>
        <taxon>Panicoideae</taxon>
        <taxon>Andropogonodae</taxon>
        <taxon>Andropogoneae</taxon>
        <taxon>Sorghinae</taxon>
        <taxon>Sorghum</taxon>
    </lineage>
</organism>
<dbReference type="EMBL" id="CM027687">
    <property type="protein sequence ID" value="KAG0521954.1"/>
    <property type="molecule type" value="Genomic_DNA"/>
</dbReference>
<name>A0A921QGW9_SORBI</name>
<feature type="region of interest" description="Disordered" evidence="1">
    <location>
        <begin position="1"/>
        <end position="35"/>
    </location>
</feature>
<dbReference type="Proteomes" id="UP000807115">
    <property type="component" value="Chromosome 8"/>
</dbReference>
<evidence type="ECO:0000256" key="1">
    <source>
        <dbReference type="SAM" id="MobiDB-lite"/>
    </source>
</evidence>
<proteinExistence type="predicted"/>
<protein>
    <submittedName>
        <fullName evidence="2">Uncharacterized protein</fullName>
    </submittedName>
</protein>
<evidence type="ECO:0000313" key="2">
    <source>
        <dbReference type="EMBL" id="KAG0521954.1"/>
    </source>
</evidence>
<accession>A0A921QGW9</accession>
<reference evidence="2" key="2">
    <citation type="submission" date="2020-10" db="EMBL/GenBank/DDBJ databases">
        <authorList>
            <person name="Cooper E.A."/>
            <person name="Brenton Z.W."/>
            <person name="Flinn B.S."/>
            <person name="Jenkins J."/>
            <person name="Shu S."/>
            <person name="Flowers D."/>
            <person name="Luo F."/>
            <person name="Wang Y."/>
            <person name="Xia P."/>
            <person name="Barry K."/>
            <person name="Daum C."/>
            <person name="Lipzen A."/>
            <person name="Yoshinaga Y."/>
            <person name="Schmutz J."/>
            <person name="Saski C."/>
            <person name="Vermerris W."/>
            <person name="Kresovich S."/>
        </authorList>
    </citation>
    <scope>NUCLEOTIDE SEQUENCE</scope>
</reference>
<gene>
    <name evidence="2" type="ORF">BDA96_08G206400</name>
</gene>
<comment type="caution">
    <text evidence="2">The sequence shown here is derived from an EMBL/GenBank/DDBJ whole genome shotgun (WGS) entry which is preliminary data.</text>
</comment>
<reference evidence="2" key="1">
    <citation type="journal article" date="2019" name="BMC Genomics">
        <title>A new reference genome for Sorghum bicolor reveals high levels of sequence similarity between sweet and grain genotypes: implications for the genetics of sugar metabolism.</title>
        <authorList>
            <person name="Cooper E.A."/>
            <person name="Brenton Z.W."/>
            <person name="Flinn B.S."/>
            <person name="Jenkins J."/>
            <person name="Shu S."/>
            <person name="Flowers D."/>
            <person name="Luo F."/>
            <person name="Wang Y."/>
            <person name="Xia P."/>
            <person name="Barry K."/>
            <person name="Daum C."/>
            <person name="Lipzen A."/>
            <person name="Yoshinaga Y."/>
            <person name="Schmutz J."/>
            <person name="Saski C."/>
            <person name="Vermerris W."/>
            <person name="Kresovich S."/>
        </authorList>
    </citation>
    <scope>NUCLEOTIDE SEQUENCE</scope>
</reference>
<feature type="compositionally biased region" description="Polar residues" evidence="1">
    <location>
        <begin position="22"/>
        <end position="35"/>
    </location>
</feature>